<dbReference type="RefSeq" id="WP_171782011.1">
    <property type="nucleotide sequence ID" value="NZ_BAAAML010000002.1"/>
</dbReference>
<proteinExistence type="predicted"/>
<evidence type="ECO:0000313" key="2">
    <source>
        <dbReference type="EMBL" id="NOV95744.1"/>
    </source>
</evidence>
<dbReference type="Proteomes" id="UP000757540">
    <property type="component" value="Unassembled WGS sequence"/>
</dbReference>
<protein>
    <submittedName>
        <fullName evidence="2">Uncharacterized protein</fullName>
    </submittedName>
</protein>
<evidence type="ECO:0000256" key="1">
    <source>
        <dbReference type="SAM" id="Phobius"/>
    </source>
</evidence>
<comment type="caution">
    <text evidence="2">The sequence shown here is derived from an EMBL/GenBank/DDBJ whole genome shotgun (WGS) entry which is preliminary data.</text>
</comment>
<dbReference type="EMBL" id="JABEZU010000001">
    <property type="protein sequence ID" value="NOV95744.1"/>
    <property type="molecule type" value="Genomic_DNA"/>
</dbReference>
<keyword evidence="3" id="KW-1185">Reference proteome</keyword>
<reference evidence="2 3" key="1">
    <citation type="submission" date="2020-05" db="EMBL/GenBank/DDBJ databases">
        <title>Genomic Encyclopedia of Type Strains, Phase III (KMG-III): the genomes of soil and plant-associated and newly described type strains.</title>
        <authorList>
            <person name="Whitman W."/>
        </authorList>
    </citation>
    <scope>NUCLEOTIDE SEQUENCE [LARGE SCALE GENOMIC DNA]</scope>
    <source>
        <strain evidence="2 3">KCTC 19046</strain>
    </source>
</reference>
<keyword evidence="1" id="KW-0812">Transmembrane</keyword>
<name>A0ABX1ZYQ9_9MICO</name>
<feature type="transmembrane region" description="Helical" evidence="1">
    <location>
        <begin position="12"/>
        <end position="35"/>
    </location>
</feature>
<gene>
    <name evidence="2" type="ORF">HDG69_000297</name>
</gene>
<evidence type="ECO:0000313" key="3">
    <source>
        <dbReference type="Proteomes" id="UP000757540"/>
    </source>
</evidence>
<keyword evidence="1" id="KW-1133">Transmembrane helix</keyword>
<organism evidence="2 3">
    <name type="scientific">Isoptericola halotolerans</name>
    <dbReference type="NCBI Taxonomy" id="300560"/>
    <lineage>
        <taxon>Bacteria</taxon>
        <taxon>Bacillati</taxon>
        <taxon>Actinomycetota</taxon>
        <taxon>Actinomycetes</taxon>
        <taxon>Micrococcales</taxon>
        <taxon>Promicromonosporaceae</taxon>
        <taxon>Isoptericola</taxon>
    </lineage>
</organism>
<accession>A0ABX1ZYQ9</accession>
<keyword evidence="1" id="KW-0472">Membrane</keyword>
<sequence>MPADELVDPLPWAWPWTFVGVAVLLLTVAVVVLTVRLTRPAPVPEPAAPAPAPEAQPVDRFAAARAATLGRIDDLDRRWRDDEIDDRALHLALRQELRRFAAVRTGHDVSTMTVGDLRDLHGTKTFGREMERLLEPTFGPDGRRIARPHRSLQRARSFVRRW</sequence>